<protein>
    <submittedName>
        <fullName evidence="7">AMP-binding protein</fullName>
    </submittedName>
    <submittedName>
        <fullName evidence="8">Acyl-CoA synthetase (AMP-forming)/AMP-acid ligase II/3-oxoacyl-(Acyl-carrier-protein) synthase/acyl carrier protein</fullName>
    </submittedName>
</protein>
<dbReference type="Pfam" id="PF02801">
    <property type="entry name" value="Ketoacyl-synt_C"/>
    <property type="match status" value="1"/>
</dbReference>
<dbReference type="InterPro" id="IPR000873">
    <property type="entry name" value="AMP-dep_synth/lig_dom"/>
</dbReference>
<dbReference type="InterPro" id="IPR050091">
    <property type="entry name" value="PKS_NRPS_Biosynth_Enz"/>
</dbReference>
<proteinExistence type="inferred from homology"/>
<dbReference type="Pfam" id="PF00109">
    <property type="entry name" value="ketoacyl-synt"/>
    <property type="match status" value="1"/>
</dbReference>
<evidence type="ECO:0000259" key="5">
    <source>
        <dbReference type="PROSITE" id="PS50075"/>
    </source>
</evidence>
<dbReference type="PROSITE" id="PS50075">
    <property type="entry name" value="CARRIER"/>
    <property type="match status" value="1"/>
</dbReference>
<dbReference type="InterPro" id="IPR014030">
    <property type="entry name" value="Ketoacyl_synth_N"/>
</dbReference>
<evidence type="ECO:0000313" key="7">
    <source>
        <dbReference type="EMBL" id="MBV6325617.1"/>
    </source>
</evidence>
<sequence length="1431" mass="150971">MLRTLVDLLRRAASDAPSEAVIHIRRDESEQTHSYAALYHDALRTLAFLQEHGLAPGRTVLLQVACERRQLELFWGALLGGMVPVILPKVGAWVRDSEAAQKLNSVCRVLQAPLIVLDADQVAHYAAHGLTPAAHGVAWLADAPGQGLAALARPHQGEPDDLAFLQFSSGSTGVPKGVRLSHRNLLCNVREIAEAAALQPGERMLSWMPLFHDMGLICFHLVPLHVGMTQVKMQPAHFIADPLAWLRKIGAHRASVTGSPNFGLQHVLDKLDTAAAGAIDLSSLRLLFNGAEPISPQVVRAFSTRLAPHGFRSAAMCPAYGMAEACLAVTIAVSAAPPLLHRFARERLVAQGVAQPAGEADDALEYVDCGAALPSVQLRIVGDDGAVLAPMRLGEVQIRGVNVTSGYVGGVDAERLFSADGWLRTGDLGCLCDGRLVITGRRKDVIFVNGRTVMTADLERHLAERHGLKDGAVVACGLSDAASGRERVLLFATLRGKQTDWPRLHQLRQSAQDYLSFPVDAALPARRIPRTTSGKLQRYKLAEQVRDGEFDALLAQFHQHAPAAAPEAAPADAGQSAVRAIWAAVLRREAATLPLDAAFTALGGTSVQAIEMLARVEQHSGREYGYALLLQCRSIREVAEYLARADAPAPAGPIPAPAPAPAARAGDIAIIGMAGRFPGAATLAQFWDNLCAGASFTAPVPAARWTSPRGSFHMAALADAELFAADFFGIAEDEACIMDPQQRLMLELAYEAMDNAGCNGARLDARREVGIYLGVSHNSYLEEIAVRRRRQDFSGAQHTRLMPANLLNMVAARIAHTLDTTGPALTFDSACSSSLVALHYACNDLLQDNCTLAIAGGVNLMHTAHAHEMFAQAGALSPDGVCRTFDSAANGMVPGEGGGVVVLKRLERALADGDRIDAVIAASAINNDGKSIGIMAPAPEGQEQVLRRAYARAGVSPARVSYVEAHGTGTPLGDQIELRALTRVFGAEAGAGAGQCAIGSVKTGIGHLLAAAGVAGLLKVALALRHRQLPATLHFQSSHARLRFDASPFYPVRALTPWPAGAGPRHAGVSAFGFGGTNAHAVLREAPAAAAARAAAPHLLCLSARNDDELAQLRAGLHAHLLRHPATDLGNLCYTMSAGRQRFGRRWSVLLDSGADAAGLLAGAAPAPAPGKAPPLAWACHDGSARALPLDGALYRDHPVYRAAFDACDAAFGALHPALPALALAFHHDHGQPAWRRAARFAADYATAALWSELGVRPALLLADGAGAWLAACLAGALALADALELAAWQGEQAALAQRWSQLGFSAARLAIVWAATPDASPALALLRERLAPPDAAGAPDGHLYLHLDGGADCLPLRGEPAQTHAPDAAQPARRRLLSDLGTLWQLGVDLDWPALYRGQAATIVELPAYPLQRRPFGLPAPQAAALAATA</sequence>
<accession>A0AA41L8R6</accession>
<dbReference type="GO" id="GO:0005886">
    <property type="term" value="C:plasma membrane"/>
    <property type="evidence" value="ECO:0007669"/>
    <property type="project" value="TreeGrafter"/>
</dbReference>
<keyword evidence="3 4" id="KW-0808">Transferase</keyword>
<evidence type="ECO:0000256" key="1">
    <source>
        <dbReference type="ARBA" id="ARBA00022450"/>
    </source>
</evidence>
<dbReference type="Pfam" id="PF00501">
    <property type="entry name" value="AMP-binding"/>
    <property type="match status" value="1"/>
</dbReference>
<dbReference type="InterPro" id="IPR018201">
    <property type="entry name" value="Ketoacyl_synth_AS"/>
</dbReference>
<keyword evidence="10" id="KW-1185">Reference proteome</keyword>
<evidence type="ECO:0000259" key="6">
    <source>
        <dbReference type="PROSITE" id="PS52004"/>
    </source>
</evidence>
<dbReference type="Pfam" id="PF00550">
    <property type="entry name" value="PP-binding"/>
    <property type="match status" value="1"/>
</dbReference>
<feature type="domain" description="Carrier" evidence="5">
    <location>
        <begin position="569"/>
        <end position="646"/>
    </location>
</feature>
<dbReference type="InterPro" id="IPR014031">
    <property type="entry name" value="Ketoacyl_synth_C"/>
</dbReference>
<dbReference type="GO" id="GO:0005737">
    <property type="term" value="C:cytoplasm"/>
    <property type="evidence" value="ECO:0007669"/>
    <property type="project" value="TreeGrafter"/>
</dbReference>
<dbReference type="PROSITE" id="PS00606">
    <property type="entry name" value="KS3_1"/>
    <property type="match status" value="1"/>
</dbReference>
<dbReference type="InterPro" id="IPR020806">
    <property type="entry name" value="PKS_PP-bd"/>
</dbReference>
<dbReference type="GO" id="GO:0006633">
    <property type="term" value="P:fatty acid biosynthetic process"/>
    <property type="evidence" value="ECO:0007669"/>
    <property type="project" value="InterPro"/>
</dbReference>
<dbReference type="PANTHER" id="PTHR43775:SF37">
    <property type="entry name" value="SI:DKEY-61P9.11"/>
    <property type="match status" value="1"/>
</dbReference>
<dbReference type="CDD" id="cd00833">
    <property type="entry name" value="PKS"/>
    <property type="match status" value="1"/>
</dbReference>
<evidence type="ECO:0000256" key="3">
    <source>
        <dbReference type="ARBA" id="ARBA00022679"/>
    </source>
</evidence>
<reference evidence="7" key="1">
    <citation type="submission" date="2021-07" db="EMBL/GenBank/DDBJ databases">
        <title>Characterization of violacein-producing bacteria and related species.</title>
        <authorList>
            <person name="Wilson H.S."/>
            <person name="De Leon M.E."/>
        </authorList>
    </citation>
    <scope>NUCLEOTIDE SEQUENCE</scope>
    <source>
        <strain evidence="7">HSC-15S17</strain>
    </source>
</reference>
<dbReference type="GO" id="GO:0071770">
    <property type="term" value="P:DIM/DIP cell wall layer assembly"/>
    <property type="evidence" value="ECO:0007669"/>
    <property type="project" value="TreeGrafter"/>
</dbReference>
<organism evidence="7 9">
    <name type="scientific">Duganella violaceipulchra</name>
    <dbReference type="NCBI Taxonomy" id="2849652"/>
    <lineage>
        <taxon>Bacteria</taxon>
        <taxon>Pseudomonadati</taxon>
        <taxon>Pseudomonadota</taxon>
        <taxon>Betaproteobacteria</taxon>
        <taxon>Burkholderiales</taxon>
        <taxon>Oxalobacteraceae</taxon>
        <taxon>Telluria group</taxon>
        <taxon>Duganella</taxon>
    </lineage>
</organism>
<comment type="caution">
    <text evidence="7">The sequence shown here is derived from an EMBL/GenBank/DDBJ whole genome shotgun (WGS) entry which is preliminary data.</text>
</comment>
<reference evidence="8" key="2">
    <citation type="submission" date="2022-03" db="EMBL/GenBank/DDBJ databases">
        <title>Genome Encyclopedia of Bacteria and Archaea VI: Functional Genomics of Type Strains.</title>
        <authorList>
            <person name="Whitman W."/>
        </authorList>
    </citation>
    <scope>NUCLEOTIDE SEQUENCE</scope>
    <source>
        <strain evidence="8">HSC-15S17</strain>
    </source>
</reference>
<feature type="domain" description="Ketosynthase family 3 (KS3)" evidence="6">
    <location>
        <begin position="665"/>
        <end position="1085"/>
    </location>
</feature>
<evidence type="ECO:0000313" key="8">
    <source>
        <dbReference type="EMBL" id="MCP2010930.1"/>
    </source>
</evidence>
<dbReference type="EMBL" id="JALJZU010000009">
    <property type="protein sequence ID" value="MCP2010930.1"/>
    <property type="molecule type" value="Genomic_DNA"/>
</dbReference>
<dbReference type="InterPro" id="IPR009081">
    <property type="entry name" value="PP-bd_ACP"/>
</dbReference>
<dbReference type="RefSeq" id="WP_217946523.1">
    <property type="nucleotide sequence ID" value="NZ_JAHTGR010000040.1"/>
</dbReference>
<dbReference type="PANTHER" id="PTHR43775">
    <property type="entry name" value="FATTY ACID SYNTHASE"/>
    <property type="match status" value="1"/>
</dbReference>
<keyword evidence="2" id="KW-0597">Phosphoprotein</keyword>
<evidence type="ECO:0000313" key="10">
    <source>
        <dbReference type="Proteomes" id="UP001162889"/>
    </source>
</evidence>
<dbReference type="GO" id="GO:0031177">
    <property type="term" value="F:phosphopantetheine binding"/>
    <property type="evidence" value="ECO:0007669"/>
    <property type="project" value="InterPro"/>
</dbReference>
<dbReference type="GO" id="GO:0004312">
    <property type="term" value="F:fatty acid synthase activity"/>
    <property type="evidence" value="ECO:0007669"/>
    <property type="project" value="TreeGrafter"/>
</dbReference>
<keyword evidence="1" id="KW-0596">Phosphopantetheine</keyword>
<name>A0AA41L8R6_9BURK</name>
<dbReference type="InterPro" id="IPR020841">
    <property type="entry name" value="PKS_Beta-ketoAc_synthase_dom"/>
</dbReference>
<dbReference type="Proteomes" id="UP001155901">
    <property type="component" value="Unassembled WGS sequence"/>
</dbReference>
<dbReference type="SMART" id="SM00823">
    <property type="entry name" value="PKS_PP"/>
    <property type="match status" value="1"/>
</dbReference>
<keyword evidence="8" id="KW-0436">Ligase</keyword>
<comment type="similarity">
    <text evidence="4">Belongs to the thiolase-like superfamily. Beta-ketoacyl-ACP synthases family.</text>
</comment>
<gene>
    <name evidence="7" type="ORF">KVP70_32395</name>
    <name evidence="8" type="ORF">L1274_004672</name>
</gene>
<dbReference type="Pfam" id="PF22621">
    <property type="entry name" value="CurL-like_PKS_C"/>
    <property type="match status" value="1"/>
</dbReference>
<evidence type="ECO:0000313" key="9">
    <source>
        <dbReference type="Proteomes" id="UP001155901"/>
    </source>
</evidence>
<dbReference type="GO" id="GO:0016874">
    <property type="term" value="F:ligase activity"/>
    <property type="evidence" value="ECO:0007669"/>
    <property type="project" value="UniProtKB-KW"/>
</dbReference>
<dbReference type="PROSITE" id="PS00455">
    <property type="entry name" value="AMP_BINDING"/>
    <property type="match status" value="1"/>
</dbReference>
<dbReference type="EMBL" id="JAHTGR010000040">
    <property type="protein sequence ID" value="MBV6325617.1"/>
    <property type="molecule type" value="Genomic_DNA"/>
</dbReference>
<dbReference type="Proteomes" id="UP001162889">
    <property type="component" value="Unassembled WGS sequence"/>
</dbReference>
<dbReference type="GO" id="GO:0004315">
    <property type="term" value="F:3-oxoacyl-[acyl-carrier-protein] synthase activity"/>
    <property type="evidence" value="ECO:0007669"/>
    <property type="project" value="InterPro"/>
</dbReference>
<dbReference type="PROSITE" id="PS52004">
    <property type="entry name" value="KS3_2"/>
    <property type="match status" value="1"/>
</dbReference>
<dbReference type="SMART" id="SM00825">
    <property type="entry name" value="PKS_KS"/>
    <property type="match status" value="1"/>
</dbReference>
<dbReference type="InterPro" id="IPR020845">
    <property type="entry name" value="AMP-binding_CS"/>
</dbReference>
<evidence type="ECO:0000256" key="2">
    <source>
        <dbReference type="ARBA" id="ARBA00022553"/>
    </source>
</evidence>
<evidence type="ECO:0000256" key="4">
    <source>
        <dbReference type="RuleBase" id="RU003694"/>
    </source>
</evidence>